<dbReference type="PANTHER" id="PTHR34292">
    <property type="entry name" value="OUTER SPORE WALL PROTEIN LDS1"/>
    <property type="match status" value="1"/>
</dbReference>
<feature type="transmembrane region" description="Helical" evidence="5">
    <location>
        <begin position="56"/>
        <end position="75"/>
    </location>
</feature>
<dbReference type="AlphaFoldDB" id="A0AAV9MYL6"/>
<dbReference type="GO" id="GO:0005811">
    <property type="term" value="C:lipid droplet"/>
    <property type="evidence" value="ECO:0007669"/>
    <property type="project" value="TreeGrafter"/>
</dbReference>
<proteinExistence type="predicted"/>
<evidence type="ECO:0000313" key="7">
    <source>
        <dbReference type="Proteomes" id="UP001358417"/>
    </source>
</evidence>
<feature type="transmembrane region" description="Helical" evidence="5">
    <location>
        <begin position="171"/>
        <end position="191"/>
    </location>
</feature>
<evidence type="ECO:0000256" key="2">
    <source>
        <dbReference type="ARBA" id="ARBA00022692"/>
    </source>
</evidence>
<keyword evidence="4 5" id="KW-0472">Membrane</keyword>
<dbReference type="EMBL" id="JAVRRD010000029">
    <property type="protein sequence ID" value="KAK5046582.1"/>
    <property type="molecule type" value="Genomic_DNA"/>
</dbReference>
<dbReference type="InterPro" id="IPR052786">
    <property type="entry name" value="Spore_wall_assembly"/>
</dbReference>
<evidence type="ECO:0000256" key="5">
    <source>
        <dbReference type="SAM" id="Phobius"/>
    </source>
</evidence>
<accession>A0AAV9MYL6</accession>
<dbReference type="RefSeq" id="XP_064702165.1">
    <property type="nucleotide sequence ID" value="XM_064850896.1"/>
</dbReference>
<dbReference type="GeneID" id="89975509"/>
<comment type="caution">
    <text evidence="6">The sequence shown here is derived from an EMBL/GenBank/DDBJ whole genome shotgun (WGS) entry which is preliminary data.</text>
</comment>
<dbReference type="InterPro" id="IPR059112">
    <property type="entry name" value="CysZ/EI24"/>
</dbReference>
<keyword evidence="3 5" id="KW-1133">Transmembrane helix</keyword>
<dbReference type="Proteomes" id="UP001358417">
    <property type="component" value="Unassembled WGS sequence"/>
</dbReference>
<sequence>MADVADRVKQVAAEESKKVKAMTTEAVRSRAYIYPLKGLLYFISHRDLWKPLTSKLAPTITLSLGVTTFMFLVAYLPQAAIMAFTSGPVAAISAALLTLSESSTLINLLSRTFMIEDALTDTFDGTLMSRECTNLVSEGRQIKAGGDNIARLGKLVKKPFAKFTPNAIIRYVLYLPLNFIPVVGTVIFIILQGKRAGPAAHTRYFQLKEWNKRQRELHIEEHRGGYTSFGVAAFLLEMIPFANLVFAFTNTVGAALWAADLEQNATPPKSAREELKKAQ</sequence>
<organism evidence="6 7">
    <name type="scientific">Exophiala bonariae</name>
    <dbReference type="NCBI Taxonomy" id="1690606"/>
    <lineage>
        <taxon>Eukaryota</taxon>
        <taxon>Fungi</taxon>
        <taxon>Dikarya</taxon>
        <taxon>Ascomycota</taxon>
        <taxon>Pezizomycotina</taxon>
        <taxon>Eurotiomycetes</taxon>
        <taxon>Chaetothyriomycetidae</taxon>
        <taxon>Chaetothyriales</taxon>
        <taxon>Herpotrichiellaceae</taxon>
        <taxon>Exophiala</taxon>
    </lineage>
</organism>
<dbReference type="GO" id="GO:0005628">
    <property type="term" value="C:prospore membrane"/>
    <property type="evidence" value="ECO:0007669"/>
    <property type="project" value="TreeGrafter"/>
</dbReference>
<dbReference type="GO" id="GO:0005619">
    <property type="term" value="C:ascospore wall"/>
    <property type="evidence" value="ECO:0007669"/>
    <property type="project" value="TreeGrafter"/>
</dbReference>
<evidence type="ECO:0000256" key="1">
    <source>
        <dbReference type="ARBA" id="ARBA00004141"/>
    </source>
</evidence>
<evidence type="ECO:0000256" key="3">
    <source>
        <dbReference type="ARBA" id="ARBA00022989"/>
    </source>
</evidence>
<reference evidence="6 7" key="1">
    <citation type="submission" date="2023-08" db="EMBL/GenBank/DDBJ databases">
        <title>Black Yeasts Isolated from many extreme environments.</title>
        <authorList>
            <person name="Coleine C."/>
            <person name="Stajich J.E."/>
            <person name="Selbmann L."/>
        </authorList>
    </citation>
    <scope>NUCLEOTIDE SEQUENCE [LARGE SCALE GENOMIC DNA]</scope>
    <source>
        <strain evidence="6 7">CCFEE 5792</strain>
    </source>
</reference>
<protein>
    <recommendedName>
        <fullName evidence="8">Outer spore wall protein RRT8</fullName>
    </recommendedName>
</protein>
<evidence type="ECO:0008006" key="8">
    <source>
        <dbReference type="Google" id="ProtNLM"/>
    </source>
</evidence>
<gene>
    <name evidence="6" type="ORF">LTR84_007343</name>
</gene>
<comment type="subcellular location">
    <subcellularLocation>
        <location evidence="1">Membrane</location>
        <topology evidence="1">Multi-pass membrane protein</topology>
    </subcellularLocation>
</comment>
<name>A0AAV9MYL6_9EURO</name>
<evidence type="ECO:0000313" key="6">
    <source>
        <dbReference type="EMBL" id="KAK5046582.1"/>
    </source>
</evidence>
<feature type="transmembrane region" description="Helical" evidence="5">
    <location>
        <begin position="81"/>
        <end position="99"/>
    </location>
</feature>
<dbReference type="Pfam" id="PF07264">
    <property type="entry name" value="EI24"/>
    <property type="match status" value="1"/>
</dbReference>
<keyword evidence="2 5" id="KW-0812">Transmembrane</keyword>
<keyword evidence="7" id="KW-1185">Reference proteome</keyword>
<dbReference type="PANTHER" id="PTHR34292:SF2">
    <property type="entry name" value="OUTER SPORE WALL PROTEIN LDS1"/>
    <property type="match status" value="1"/>
</dbReference>
<evidence type="ECO:0000256" key="4">
    <source>
        <dbReference type="ARBA" id="ARBA00023136"/>
    </source>
</evidence>